<evidence type="ECO:0000259" key="5">
    <source>
        <dbReference type="Pfam" id="PF07980"/>
    </source>
</evidence>
<dbReference type="PROSITE" id="PS51257">
    <property type="entry name" value="PROKAR_LIPOPROTEIN"/>
    <property type="match status" value="1"/>
</dbReference>
<name>A0A0F9D540_9ZZZZ</name>
<evidence type="ECO:0000256" key="4">
    <source>
        <dbReference type="ARBA" id="ARBA00023237"/>
    </source>
</evidence>
<organism evidence="7">
    <name type="scientific">marine sediment metagenome</name>
    <dbReference type="NCBI Taxonomy" id="412755"/>
    <lineage>
        <taxon>unclassified sequences</taxon>
        <taxon>metagenomes</taxon>
        <taxon>ecological metagenomes</taxon>
    </lineage>
</organism>
<accession>A0A0F9D540</accession>
<dbReference type="AlphaFoldDB" id="A0A0F9D540"/>
<dbReference type="InterPro" id="IPR033985">
    <property type="entry name" value="SusD-like_N"/>
</dbReference>
<dbReference type="EMBL" id="LAZR01030359">
    <property type="protein sequence ID" value="KKL56838.1"/>
    <property type="molecule type" value="Genomic_DNA"/>
</dbReference>
<evidence type="ECO:0000259" key="6">
    <source>
        <dbReference type="Pfam" id="PF14322"/>
    </source>
</evidence>
<comment type="subcellular location">
    <subcellularLocation>
        <location evidence="1">Cell outer membrane</location>
    </subcellularLocation>
</comment>
<dbReference type="InterPro" id="IPR012944">
    <property type="entry name" value="SusD_RagB_dom"/>
</dbReference>
<sequence>MPKMKRLAIISSIFFLFTGCEEFLEEEIKNKYVSESWYQTESQAEASLTGLYGLVRDIYGSANATDFVWGTIGTDICYSIQTEMAYFANYDYDATNSTVYSTYKNHYRIINQANSVMARTTDMIVDEQILEGAKKRIIGEAKFLRALCYWNLVRIYGDVPLKLDETSSAEGLDIPKTSASIIYDSIVADLLDAEVLMPDNKESGRANKYAAAALLGKVYLQMTGPPVNNDTYYGNAVEKLQMVIDSNYYELLSDYADIFNLDNEGHEEAIFTCAYASSEVGSNQGNQLVRFFGVAGSFTNGGCHPHYKVFIDEFVSLYDTADNRFDQNVNTVEVLNNQGVTIPLENKIISEGTILAWNVKKWSKPIGIEPTFAETQSPYDWIVLRYADVLLMYAEALNGFYGAPTPEAYDAVNQVRLRAGLEELDSGLSGEAFLNAVLNERVLELCYESSRKADLYRNGKLDAVVRSIPEDGYYQDIKVTGAAHYDPKRGPFWPLPQSAIDINHALEQNPAYE</sequence>
<comment type="caution">
    <text evidence="7">The sequence shown here is derived from an EMBL/GenBank/DDBJ whole genome shotgun (WGS) entry which is preliminary data.</text>
</comment>
<evidence type="ECO:0008006" key="8">
    <source>
        <dbReference type="Google" id="ProtNLM"/>
    </source>
</evidence>
<evidence type="ECO:0000256" key="1">
    <source>
        <dbReference type="ARBA" id="ARBA00004442"/>
    </source>
</evidence>
<dbReference type="InterPro" id="IPR011990">
    <property type="entry name" value="TPR-like_helical_dom_sf"/>
</dbReference>
<gene>
    <name evidence="7" type="ORF">LCGC14_2241410</name>
</gene>
<proteinExistence type="predicted"/>
<evidence type="ECO:0000313" key="7">
    <source>
        <dbReference type="EMBL" id="KKL56838.1"/>
    </source>
</evidence>
<protein>
    <recommendedName>
        <fullName evidence="8">RagB/SusD domain-containing protein</fullName>
    </recommendedName>
</protein>
<keyword evidence="3" id="KW-0472">Membrane</keyword>
<evidence type="ECO:0000256" key="3">
    <source>
        <dbReference type="ARBA" id="ARBA00023136"/>
    </source>
</evidence>
<dbReference type="CDD" id="cd08977">
    <property type="entry name" value="SusD"/>
    <property type="match status" value="1"/>
</dbReference>
<keyword evidence="2" id="KW-0732">Signal</keyword>
<keyword evidence="4" id="KW-0998">Cell outer membrane</keyword>
<dbReference type="SUPFAM" id="SSF48452">
    <property type="entry name" value="TPR-like"/>
    <property type="match status" value="1"/>
</dbReference>
<evidence type="ECO:0000256" key="2">
    <source>
        <dbReference type="ARBA" id="ARBA00022729"/>
    </source>
</evidence>
<feature type="domain" description="RagB/SusD" evidence="5">
    <location>
        <begin position="270"/>
        <end position="512"/>
    </location>
</feature>
<reference evidence="7" key="1">
    <citation type="journal article" date="2015" name="Nature">
        <title>Complex archaea that bridge the gap between prokaryotes and eukaryotes.</title>
        <authorList>
            <person name="Spang A."/>
            <person name="Saw J.H."/>
            <person name="Jorgensen S.L."/>
            <person name="Zaremba-Niedzwiedzka K."/>
            <person name="Martijn J."/>
            <person name="Lind A.E."/>
            <person name="van Eijk R."/>
            <person name="Schleper C."/>
            <person name="Guy L."/>
            <person name="Ettema T.J."/>
        </authorList>
    </citation>
    <scope>NUCLEOTIDE SEQUENCE</scope>
</reference>
<dbReference type="GO" id="GO:0009279">
    <property type="term" value="C:cell outer membrane"/>
    <property type="evidence" value="ECO:0007669"/>
    <property type="project" value="UniProtKB-SubCell"/>
</dbReference>
<dbReference type="Pfam" id="PF14322">
    <property type="entry name" value="SusD-like_3"/>
    <property type="match status" value="1"/>
</dbReference>
<dbReference type="Pfam" id="PF07980">
    <property type="entry name" value="SusD_RagB"/>
    <property type="match status" value="1"/>
</dbReference>
<feature type="domain" description="SusD-like N-terminal" evidence="6">
    <location>
        <begin position="23"/>
        <end position="220"/>
    </location>
</feature>
<dbReference type="Gene3D" id="1.25.40.390">
    <property type="match status" value="1"/>
</dbReference>